<dbReference type="NCBIfam" id="TIGR02962">
    <property type="entry name" value="hdxy_isourate"/>
    <property type="match status" value="1"/>
</dbReference>
<feature type="binding site" evidence="7">
    <location>
        <position position="45"/>
    </location>
    <ligand>
        <name>substrate</name>
    </ligand>
</feature>
<sequence length="117" mass="12825">MGKLSTHILDTARGCPAANVPIALYNVSSSLDTPILVALSNADGRTDMPLLAGDEFLAGEYELVFYVAAYFRDAGLVLTEPPFLDRIAIRFQVSDPQQNYHVPLLVSPWSYSTYRGS</sequence>
<feature type="binding site" evidence="7">
    <location>
        <position position="7"/>
    </location>
    <ligand>
        <name>substrate</name>
    </ligand>
</feature>
<dbReference type="PANTHER" id="PTHR10395:SF7">
    <property type="entry name" value="5-HYDROXYISOURATE HYDROLASE"/>
    <property type="match status" value="1"/>
</dbReference>
<dbReference type="Pfam" id="PF00576">
    <property type="entry name" value="Transthyretin"/>
    <property type="match status" value="1"/>
</dbReference>
<dbReference type="PROSITE" id="PS00769">
    <property type="entry name" value="TRANSTHYRETIN_2"/>
    <property type="match status" value="1"/>
</dbReference>
<comment type="function">
    <text evidence="2">Catalyzes the hydrolysis of 5-hydroxyisourate (HIU) to 2-oxo-4-hydroxy-4-carboxy-5-ureidoimidazoline (OHCU).</text>
</comment>
<dbReference type="Gene3D" id="2.60.40.180">
    <property type="entry name" value="Transthyretin/hydroxyisourate hydrolase domain"/>
    <property type="match status" value="1"/>
</dbReference>
<dbReference type="SUPFAM" id="SSF49472">
    <property type="entry name" value="Transthyretin (synonym: prealbumin)"/>
    <property type="match status" value="1"/>
</dbReference>
<evidence type="ECO:0000256" key="3">
    <source>
        <dbReference type="ARBA" id="ARBA00009850"/>
    </source>
</evidence>
<evidence type="ECO:0000256" key="4">
    <source>
        <dbReference type="ARBA" id="ARBA00011881"/>
    </source>
</evidence>
<dbReference type="PRINTS" id="PR00189">
    <property type="entry name" value="TRNSTHYRETIN"/>
</dbReference>
<name>A0A809S920_9PROT</name>
<reference evidence="11" key="1">
    <citation type="submission" date="2019-11" db="EMBL/GenBank/DDBJ databases">
        <title>Isolation and characterization of a novel species in the genus Sulfuriferula.</title>
        <authorList>
            <person name="Mochizuki J."/>
            <person name="Kojima H."/>
            <person name="Fukui M."/>
        </authorList>
    </citation>
    <scope>NUCLEOTIDE SEQUENCE [LARGE SCALE GENOMIC DNA]</scope>
    <source>
        <strain evidence="11">SGTM</strain>
    </source>
</reference>
<proteinExistence type="inferred from homology"/>
<gene>
    <name evidence="10" type="ORF">SFSGTM_16510</name>
</gene>
<dbReference type="GO" id="GO:0033971">
    <property type="term" value="F:hydroxyisourate hydrolase activity"/>
    <property type="evidence" value="ECO:0007669"/>
    <property type="project" value="UniProtKB-EC"/>
</dbReference>
<dbReference type="CDD" id="cd05822">
    <property type="entry name" value="TLP_HIUase"/>
    <property type="match status" value="1"/>
</dbReference>
<comment type="subunit">
    <text evidence="4 8">Homotetramer.</text>
</comment>
<keyword evidence="6 8" id="KW-0378">Hydrolase</keyword>
<dbReference type="InterPro" id="IPR023419">
    <property type="entry name" value="Transthyretin_CS"/>
</dbReference>
<dbReference type="InterPro" id="IPR014306">
    <property type="entry name" value="Hydroxyisourate_hydrolase"/>
</dbReference>
<dbReference type="GO" id="GO:0006144">
    <property type="term" value="P:purine nucleobase metabolic process"/>
    <property type="evidence" value="ECO:0007669"/>
    <property type="project" value="UniProtKB-KW"/>
</dbReference>
<evidence type="ECO:0000313" key="11">
    <source>
        <dbReference type="Proteomes" id="UP000463939"/>
    </source>
</evidence>
<dbReference type="InterPro" id="IPR023418">
    <property type="entry name" value="Thyroxine_BS"/>
</dbReference>
<keyword evidence="11" id="KW-1185">Reference proteome</keyword>
<feature type="domain" description="Transthyretin/hydroxyisourate hydrolase" evidence="9">
    <location>
        <begin position="4"/>
        <end position="116"/>
    </location>
</feature>
<keyword evidence="5 8" id="KW-0659">Purine metabolism</keyword>
<dbReference type="FunFam" id="2.60.40.180:FF:000005">
    <property type="entry name" value="5-hydroxyisourate hydrolase"/>
    <property type="match status" value="1"/>
</dbReference>
<organism evidence="10 11">
    <name type="scientific">Sulfuriferula nivalis</name>
    <dbReference type="NCBI Taxonomy" id="2675298"/>
    <lineage>
        <taxon>Bacteria</taxon>
        <taxon>Pseudomonadati</taxon>
        <taxon>Pseudomonadota</taxon>
        <taxon>Betaproteobacteria</taxon>
        <taxon>Nitrosomonadales</taxon>
        <taxon>Sulfuricellaceae</taxon>
        <taxon>Sulfuriferula</taxon>
    </lineage>
</organism>
<dbReference type="InterPro" id="IPR036817">
    <property type="entry name" value="Transthyretin/HIU_hydrolase_sf"/>
</dbReference>
<dbReference type="InterPro" id="IPR000895">
    <property type="entry name" value="Transthyretin/HIU_hydrolase"/>
</dbReference>
<evidence type="ECO:0000256" key="7">
    <source>
        <dbReference type="PIRSR" id="PIRSR600895-51"/>
    </source>
</evidence>
<dbReference type="EMBL" id="AP021881">
    <property type="protein sequence ID" value="BBP00943.1"/>
    <property type="molecule type" value="Genomic_DNA"/>
</dbReference>
<dbReference type="InterPro" id="IPR023416">
    <property type="entry name" value="Transthyretin/HIU_hydrolase_d"/>
</dbReference>
<dbReference type="KEGG" id="sniv:SFSGTM_16510"/>
<dbReference type="AlphaFoldDB" id="A0A809S920"/>
<evidence type="ECO:0000256" key="5">
    <source>
        <dbReference type="ARBA" id="ARBA00022631"/>
    </source>
</evidence>
<comment type="similarity">
    <text evidence="3 8">Belongs to the transthyretin family. 5-hydroxyisourate hydrolase subfamily.</text>
</comment>
<feature type="binding site" evidence="7">
    <location>
        <position position="114"/>
    </location>
    <ligand>
        <name>substrate</name>
    </ligand>
</feature>
<evidence type="ECO:0000256" key="1">
    <source>
        <dbReference type="ARBA" id="ARBA00001043"/>
    </source>
</evidence>
<comment type="catalytic activity">
    <reaction evidence="1 8">
        <text>5-hydroxyisourate + H2O = 5-hydroxy-2-oxo-4-ureido-2,5-dihydro-1H-imidazole-5-carboxylate + H(+)</text>
        <dbReference type="Rhea" id="RHEA:23736"/>
        <dbReference type="ChEBI" id="CHEBI:15377"/>
        <dbReference type="ChEBI" id="CHEBI:15378"/>
        <dbReference type="ChEBI" id="CHEBI:18072"/>
        <dbReference type="ChEBI" id="CHEBI:58639"/>
        <dbReference type="EC" id="3.5.2.17"/>
    </reaction>
</comment>
<evidence type="ECO:0000256" key="2">
    <source>
        <dbReference type="ARBA" id="ARBA00002704"/>
    </source>
</evidence>
<dbReference type="RefSeq" id="WP_162084782.1">
    <property type="nucleotide sequence ID" value="NZ_AP021881.1"/>
</dbReference>
<dbReference type="Proteomes" id="UP000463939">
    <property type="component" value="Chromosome"/>
</dbReference>
<protein>
    <recommendedName>
        <fullName evidence="8">5-hydroxyisourate hydrolase</fullName>
        <shortName evidence="8">HIU hydrolase</shortName>
        <shortName evidence="8">HIUHase</shortName>
        <ecNumber evidence="8">3.5.2.17</ecNumber>
    </recommendedName>
</protein>
<evidence type="ECO:0000259" key="9">
    <source>
        <dbReference type="Pfam" id="PF00576"/>
    </source>
</evidence>
<evidence type="ECO:0000256" key="8">
    <source>
        <dbReference type="RuleBase" id="RU361270"/>
    </source>
</evidence>
<accession>A0A809S920</accession>
<evidence type="ECO:0000256" key="6">
    <source>
        <dbReference type="ARBA" id="ARBA00022801"/>
    </source>
</evidence>
<dbReference type="PANTHER" id="PTHR10395">
    <property type="entry name" value="URICASE AND TRANSTHYRETIN-RELATED"/>
    <property type="match status" value="1"/>
</dbReference>
<dbReference type="EC" id="3.5.2.17" evidence="8"/>
<evidence type="ECO:0000313" key="10">
    <source>
        <dbReference type="EMBL" id="BBP00943.1"/>
    </source>
</evidence>
<dbReference type="PROSITE" id="PS00768">
    <property type="entry name" value="TRANSTHYRETIN_1"/>
    <property type="match status" value="1"/>
</dbReference>